<evidence type="ECO:0000256" key="1">
    <source>
        <dbReference type="ARBA" id="ARBA00000073"/>
    </source>
</evidence>
<evidence type="ECO:0000256" key="2">
    <source>
        <dbReference type="ARBA" id="ARBA00010876"/>
    </source>
</evidence>
<accession>A0ABS5XYH1</accession>
<dbReference type="InterPro" id="IPR006224">
    <property type="entry name" value="PsdUridine_synth_RluA-like_CS"/>
</dbReference>
<comment type="caution">
    <text evidence="5">The sequence shown here is derived from an EMBL/GenBank/DDBJ whole genome shotgun (WGS) entry which is preliminary data.</text>
</comment>
<proteinExistence type="inferred from homology"/>
<comment type="catalytic activity">
    <reaction evidence="1 3">
        <text>a uridine in RNA = a pseudouridine in RNA</text>
        <dbReference type="Rhea" id="RHEA:48348"/>
        <dbReference type="Rhea" id="RHEA-COMP:12068"/>
        <dbReference type="Rhea" id="RHEA-COMP:12069"/>
        <dbReference type="ChEBI" id="CHEBI:65314"/>
        <dbReference type="ChEBI" id="CHEBI:65315"/>
    </reaction>
</comment>
<dbReference type="PANTHER" id="PTHR21600">
    <property type="entry name" value="MITOCHONDRIAL RNA PSEUDOURIDINE SYNTHASE"/>
    <property type="match status" value="1"/>
</dbReference>
<sequence>MYHDVVPKGQQATTVLDYYTQRYRHSGQATWQHRIEAGQVLLNNQPTPPDTFLSPGQRLSYHRPPWEEPPVPLDIETIYEDDVLLAVHKPSGLPVLPGGNFLHHTLLWQLRQRASSASPIHRLGRGTSGIMLLAKTKAARAHLSQQLRQRRLGKVYRTLIGPTKNLSDRFSITHPIGKIPYPQLGYVYGANAEGVEAHSDCAVVGRSADATLLDVTILTGRPHQIRIHLAALGYPLLGDPLYVPGGQPHPESTAIPSDCGYWLHAHQLSFVHPAGQGLTLTCEPPPELCV</sequence>
<dbReference type="PROSITE" id="PS01129">
    <property type="entry name" value="PSI_RLU"/>
    <property type="match status" value="1"/>
</dbReference>
<dbReference type="InterPro" id="IPR006225">
    <property type="entry name" value="PsdUridine_synth_RluC/D"/>
</dbReference>
<dbReference type="PANTHER" id="PTHR21600:SF88">
    <property type="entry name" value="RNA PSEUDOURIDINE SYNTHASE 5"/>
    <property type="match status" value="1"/>
</dbReference>
<comment type="function">
    <text evidence="3">Responsible for synthesis of pseudouridine from uracil.</text>
</comment>
<comment type="similarity">
    <text evidence="2 3">Belongs to the pseudouridine synthase RluA family.</text>
</comment>
<reference evidence="5 6" key="1">
    <citation type="journal article" date="2021" name="Mar. Drugs">
        <title>Genome Reduction and Secondary Metabolism of the Marine Sponge-Associated Cyanobacterium Leptothoe.</title>
        <authorList>
            <person name="Konstantinou D."/>
            <person name="Popin R.V."/>
            <person name="Fewer D.P."/>
            <person name="Sivonen K."/>
            <person name="Gkelis S."/>
        </authorList>
    </citation>
    <scope>NUCLEOTIDE SEQUENCE [LARGE SCALE GENOMIC DNA]</scope>
    <source>
        <strain evidence="5 6">TAU-MAC 1615</strain>
    </source>
</reference>
<dbReference type="Proteomes" id="UP001196661">
    <property type="component" value="Unassembled WGS sequence"/>
</dbReference>
<dbReference type="SUPFAM" id="SSF55120">
    <property type="entry name" value="Pseudouridine synthase"/>
    <property type="match status" value="1"/>
</dbReference>
<keyword evidence="6" id="KW-1185">Reference proteome</keyword>
<dbReference type="EC" id="5.4.99.-" evidence="3"/>
<evidence type="ECO:0000256" key="3">
    <source>
        <dbReference type="RuleBase" id="RU362028"/>
    </source>
</evidence>
<protein>
    <recommendedName>
        <fullName evidence="3">Pseudouridine synthase</fullName>
        <ecNumber evidence="3">5.4.99.-</ecNumber>
    </recommendedName>
</protein>
<dbReference type="EMBL" id="JADOER010000002">
    <property type="protein sequence ID" value="MBT9310683.1"/>
    <property type="molecule type" value="Genomic_DNA"/>
</dbReference>
<evidence type="ECO:0000313" key="5">
    <source>
        <dbReference type="EMBL" id="MBT9310683.1"/>
    </source>
</evidence>
<keyword evidence="3" id="KW-0413">Isomerase</keyword>
<gene>
    <name evidence="5" type="ORF">IXB28_00560</name>
</gene>
<name>A0ABS5XYH1_9CYAN</name>
<dbReference type="InterPro" id="IPR050188">
    <property type="entry name" value="RluA_PseudoU_synthase"/>
</dbReference>
<dbReference type="Gene3D" id="3.30.2350.10">
    <property type="entry name" value="Pseudouridine synthase"/>
    <property type="match status" value="1"/>
</dbReference>
<evidence type="ECO:0000259" key="4">
    <source>
        <dbReference type="Pfam" id="PF00849"/>
    </source>
</evidence>
<dbReference type="InterPro" id="IPR020103">
    <property type="entry name" value="PsdUridine_synth_cat_dom_sf"/>
</dbReference>
<dbReference type="NCBIfam" id="TIGR00005">
    <property type="entry name" value="rluA_subfam"/>
    <property type="match status" value="1"/>
</dbReference>
<dbReference type="CDD" id="cd02869">
    <property type="entry name" value="PseudoU_synth_RluA_like"/>
    <property type="match status" value="1"/>
</dbReference>
<dbReference type="InterPro" id="IPR006145">
    <property type="entry name" value="PsdUridine_synth_RsuA/RluA"/>
</dbReference>
<evidence type="ECO:0000313" key="6">
    <source>
        <dbReference type="Proteomes" id="UP001196661"/>
    </source>
</evidence>
<organism evidence="5 6">
    <name type="scientific">Leptothoe kymatousa TAU-MAC 1615</name>
    <dbReference type="NCBI Taxonomy" id="2364775"/>
    <lineage>
        <taxon>Bacteria</taxon>
        <taxon>Bacillati</taxon>
        <taxon>Cyanobacteriota</taxon>
        <taxon>Cyanophyceae</taxon>
        <taxon>Nodosilineales</taxon>
        <taxon>Cymatolegaceae</taxon>
        <taxon>Leptothoe</taxon>
        <taxon>Leptothoe kymatousa</taxon>
    </lineage>
</organism>
<feature type="domain" description="Pseudouridine synthase RsuA/RluA-like" evidence="4">
    <location>
        <begin position="84"/>
        <end position="231"/>
    </location>
</feature>
<dbReference type="Pfam" id="PF00849">
    <property type="entry name" value="PseudoU_synth_2"/>
    <property type="match status" value="1"/>
</dbReference>